<gene>
    <name evidence="6" type="ORF">A2751_03725</name>
</gene>
<dbReference type="Pfam" id="PF07690">
    <property type="entry name" value="MFS_1"/>
    <property type="match status" value="1"/>
</dbReference>
<dbReference type="PANTHER" id="PTHR23518:SF2">
    <property type="entry name" value="MAJOR FACILITATOR SUPERFAMILY TRANSPORTER"/>
    <property type="match status" value="1"/>
</dbReference>
<feature type="transmembrane region" description="Helical" evidence="4">
    <location>
        <begin position="251"/>
        <end position="271"/>
    </location>
</feature>
<evidence type="ECO:0000313" key="6">
    <source>
        <dbReference type="EMBL" id="OGE78238.1"/>
    </source>
</evidence>
<evidence type="ECO:0000313" key="7">
    <source>
        <dbReference type="Proteomes" id="UP000176864"/>
    </source>
</evidence>
<reference evidence="6 7" key="1">
    <citation type="journal article" date="2016" name="Nat. Commun.">
        <title>Thousands of microbial genomes shed light on interconnected biogeochemical processes in an aquifer system.</title>
        <authorList>
            <person name="Anantharaman K."/>
            <person name="Brown C.T."/>
            <person name="Hug L.A."/>
            <person name="Sharon I."/>
            <person name="Castelle C.J."/>
            <person name="Probst A.J."/>
            <person name="Thomas B.C."/>
            <person name="Singh A."/>
            <person name="Wilkins M.J."/>
            <person name="Karaoz U."/>
            <person name="Brodie E.L."/>
            <person name="Williams K.H."/>
            <person name="Hubbard S.S."/>
            <person name="Banfield J.F."/>
        </authorList>
    </citation>
    <scope>NUCLEOTIDE SEQUENCE [LARGE SCALE GENOMIC DNA]</scope>
</reference>
<evidence type="ECO:0000256" key="3">
    <source>
        <dbReference type="ARBA" id="ARBA00023136"/>
    </source>
</evidence>
<keyword evidence="3 4" id="KW-0472">Membrane</keyword>
<feature type="transmembrane region" description="Helical" evidence="4">
    <location>
        <begin position="20"/>
        <end position="39"/>
    </location>
</feature>
<evidence type="ECO:0000259" key="5">
    <source>
        <dbReference type="PROSITE" id="PS50850"/>
    </source>
</evidence>
<feature type="transmembrane region" description="Helical" evidence="4">
    <location>
        <begin position="213"/>
        <end position="231"/>
    </location>
</feature>
<accession>A0A1F5NKU1</accession>
<proteinExistence type="predicted"/>
<evidence type="ECO:0000256" key="4">
    <source>
        <dbReference type="SAM" id="Phobius"/>
    </source>
</evidence>
<feature type="transmembrane region" description="Helical" evidence="4">
    <location>
        <begin position="110"/>
        <end position="131"/>
    </location>
</feature>
<dbReference type="InterPro" id="IPR011701">
    <property type="entry name" value="MFS"/>
</dbReference>
<organism evidence="6 7">
    <name type="scientific">Candidatus Doudnabacteria bacterium RIFCSPHIGHO2_01_FULL_46_14</name>
    <dbReference type="NCBI Taxonomy" id="1817824"/>
    <lineage>
        <taxon>Bacteria</taxon>
        <taxon>Candidatus Doudnaibacteriota</taxon>
    </lineage>
</organism>
<feature type="transmembrane region" description="Helical" evidence="4">
    <location>
        <begin position="318"/>
        <end position="351"/>
    </location>
</feature>
<keyword evidence="1 4" id="KW-0812">Transmembrane</keyword>
<dbReference type="PANTHER" id="PTHR23518">
    <property type="entry name" value="C-METHYLTRANSFERASE"/>
    <property type="match status" value="1"/>
</dbReference>
<evidence type="ECO:0000256" key="2">
    <source>
        <dbReference type="ARBA" id="ARBA00022989"/>
    </source>
</evidence>
<keyword evidence="2 4" id="KW-1133">Transmembrane helix</keyword>
<dbReference type="Gene3D" id="1.20.1250.20">
    <property type="entry name" value="MFS general substrate transporter like domains"/>
    <property type="match status" value="2"/>
</dbReference>
<dbReference type="InterPro" id="IPR020846">
    <property type="entry name" value="MFS_dom"/>
</dbReference>
<comment type="caution">
    <text evidence="6">The sequence shown here is derived from an EMBL/GenBank/DDBJ whole genome shotgun (WGS) entry which is preliminary data.</text>
</comment>
<dbReference type="GO" id="GO:0022857">
    <property type="term" value="F:transmembrane transporter activity"/>
    <property type="evidence" value="ECO:0007669"/>
    <property type="project" value="InterPro"/>
</dbReference>
<sequence length="352" mass="40687">MVFIFEPIYLYTLGYSLIKIMVFYLMLYAWYLVLIGFGAKFASRFGYKHSIFLSTIFFVLFWFALYFTKIHPFLFYVAPFLFAMQKSWFWPAYDTDMSLFSAKTQRGREVGVLFSLVQIAFIAGPFLGGMISENFGFMTLFVCSSILMILSAYPLFSSPEIYSPHQFRFTNLWKMFRLYPSNFFGYWGYAEDLMLMSLWPIFMYTVVGDFQSMGFITTIATIIGTVIMLYVGKLIDRRGHRHRLIEKSAIVYGVTWVLRFTAKVLPIVLLFDILTKTAKNIVDVPMYSVTFERASERDPDHAIAYSVFYEFSSSVGKVITALGAIGILAWTGNIFYVFAFAGVLTMFYGFLK</sequence>
<evidence type="ECO:0000256" key="1">
    <source>
        <dbReference type="ARBA" id="ARBA00022692"/>
    </source>
</evidence>
<protein>
    <recommendedName>
        <fullName evidence="5">Major facilitator superfamily (MFS) profile domain-containing protein</fullName>
    </recommendedName>
</protein>
<dbReference type="SUPFAM" id="SSF103473">
    <property type="entry name" value="MFS general substrate transporter"/>
    <property type="match status" value="1"/>
</dbReference>
<feature type="transmembrane region" description="Helical" evidence="4">
    <location>
        <begin position="73"/>
        <end position="89"/>
    </location>
</feature>
<dbReference type="STRING" id="1817824.A2751_03725"/>
<dbReference type="InterPro" id="IPR036259">
    <property type="entry name" value="MFS_trans_sf"/>
</dbReference>
<feature type="transmembrane region" description="Helical" evidence="4">
    <location>
        <begin position="51"/>
        <end position="67"/>
    </location>
</feature>
<dbReference type="Proteomes" id="UP000176864">
    <property type="component" value="Unassembled WGS sequence"/>
</dbReference>
<dbReference type="AlphaFoldDB" id="A0A1F5NKU1"/>
<dbReference type="EMBL" id="MFEK01000014">
    <property type="protein sequence ID" value="OGE78238.1"/>
    <property type="molecule type" value="Genomic_DNA"/>
</dbReference>
<feature type="domain" description="Major facilitator superfamily (MFS) profile" evidence="5">
    <location>
        <begin position="140"/>
        <end position="352"/>
    </location>
</feature>
<feature type="transmembrane region" description="Helical" evidence="4">
    <location>
        <begin position="184"/>
        <end position="207"/>
    </location>
</feature>
<dbReference type="PROSITE" id="PS50850">
    <property type="entry name" value="MFS"/>
    <property type="match status" value="1"/>
</dbReference>
<feature type="transmembrane region" description="Helical" evidence="4">
    <location>
        <begin position="137"/>
        <end position="156"/>
    </location>
</feature>
<name>A0A1F5NKU1_9BACT</name>